<feature type="region of interest" description="Disordered" evidence="4">
    <location>
        <begin position="179"/>
        <end position="240"/>
    </location>
</feature>
<evidence type="ECO:0000256" key="4">
    <source>
        <dbReference type="SAM" id="MobiDB-lite"/>
    </source>
</evidence>
<dbReference type="InterPro" id="IPR008984">
    <property type="entry name" value="SMAD_FHA_dom_sf"/>
</dbReference>
<feature type="region of interest" description="Disordered" evidence="4">
    <location>
        <begin position="598"/>
        <end position="938"/>
    </location>
</feature>
<feature type="compositionally biased region" description="Polar residues" evidence="4">
    <location>
        <begin position="800"/>
        <end position="815"/>
    </location>
</feature>
<dbReference type="PROSITE" id="PS00658">
    <property type="entry name" value="FORK_HEAD_2"/>
    <property type="match status" value="1"/>
</dbReference>
<feature type="compositionally biased region" description="Basic residues" evidence="4">
    <location>
        <begin position="455"/>
        <end position="465"/>
    </location>
</feature>
<feature type="region of interest" description="Disordered" evidence="4">
    <location>
        <begin position="445"/>
        <end position="478"/>
    </location>
</feature>
<dbReference type="GO" id="GO:0005634">
    <property type="term" value="C:nucleus"/>
    <property type="evidence" value="ECO:0007669"/>
    <property type="project" value="UniProtKB-SubCell"/>
</dbReference>
<feature type="compositionally biased region" description="Low complexity" evidence="4">
    <location>
        <begin position="1347"/>
        <end position="1358"/>
    </location>
</feature>
<dbReference type="InterPro" id="IPR036390">
    <property type="entry name" value="WH_DNA-bd_sf"/>
</dbReference>
<dbReference type="SUPFAM" id="SSF46785">
    <property type="entry name" value="Winged helix' DNA-binding domain"/>
    <property type="match status" value="1"/>
</dbReference>
<dbReference type="InterPro" id="IPR001766">
    <property type="entry name" value="Fork_head_dom"/>
</dbReference>
<feature type="compositionally biased region" description="Polar residues" evidence="4">
    <location>
        <begin position="895"/>
        <end position="911"/>
    </location>
</feature>
<feature type="compositionally biased region" description="Pro residues" evidence="4">
    <location>
        <begin position="1048"/>
        <end position="1060"/>
    </location>
</feature>
<feature type="domain" description="FHA" evidence="5">
    <location>
        <begin position="536"/>
        <end position="569"/>
    </location>
</feature>
<dbReference type="InterPro" id="IPR000253">
    <property type="entry name" value="FHA_dom"/>
</dbReference>
<feature type="compositionally biased region" description="Basic residues" evidence="4">
    <location>
        <begin position="699"/>
        <end position="717"/>
    </location>
</feature>
<name>A0A9P4SFL8_9PEZI</name>
<feature type="region of interest" description="Disordered" evidence="4">
    <location>
        <begin position="136"/>
        <end position="160"/>
    </location>
</feature>
<comment type="subcellular location">
    <subcellularLocation>
        <location evidence="3">Nucleus</location>
    </subcellularLocation>
</comment>
<feature type="compositionally biased region" description="Basic and acidic residues" evidence="4">
    <location>
        <begin position="876"/>
        <end position="889"/>
    </location>
</feature>
<feature type="compositionally biased region" description="Pro residues" evidence="4">
    <location>
        <begin position="1077"/>
        <end position="1093"/>
    </location>
</feature>
<feature type="compositionally biased region" description="Basic and acidic residues" evidence="4">
    <location>
        <begin position="758"/>
        <end position="768"/>
    </location>
</feature>
<dbReference type="PROSITE" id="PS50039">
    <property type="entry name" value="FORK_HEAD_3"/>
    <property type="match status" value="1"/>
</dbReference>
<dbReference type="CDD" id="cd00059">
    <property type="entry name" value="FH_FOX"/>
    <property type="match status" value="1"/>
</dbReference>
<dbReference type="GO" id="GO:0043565">
    <property type="term" value="F:sequence-specific DNA binding"/>
    <property type="evidence" value="ECO:0007669"/>
    <property type="project" value="InterPro"/>
</dbReference>
<feature type="compositionally biased region" description="Polar residues" evidence="4">
    <location>
        <begin position="1193"/>
        <end position="1209"/>
    </location>
</feature>
<evidence type="ECO:0000313" key="7">
    <source>
        <dbReference type="EMBL" id="KAF2841996.1"/>
    </source>
</evidence>
<feature type="compositionally biased region" description="Low complexity" evidence="4">
    <location>
        <begin position="1061"/>
        <end position="1070"/>
    </location>
</feature>
<keyword evidence="2 3" id="KW-0539">Nucleus</keyword>
<evidence type="ECO:0000256" key="3">
    <source>
        <dbReference type="PROSITE-ProRule" id="PRU00089"/>
    </source>
</evidence>
<feature type="compositionally biased region" description="Low complexity" evidence="4">
    <location>
        <begin position="7"/>
        <end position="28"/>
    </location>
</feature>
<evidence type="ECO:0000313" key="8">
    <source>
        <dbReference type="Proteomes" id="UP000799429"/>
    </source>
</evidence>
<evidence type="ECO:0000256" key="1">
    <source>
        <dbReference type="ARBA" id="ARBA00023125"/>
    </source>
</evidence>
<dbReference type="SMART" id="SM00339">
    <property type="entry name" value="FH"/>
    <property type="match status" value="1"/>
</dbReference>
<evidence type="ECO:0008006" key="9">
    <source>
        <dbReference type="Google" id="ProtNLM"/>
    </source>
</evidence>
<dbReference type="InterPro" id="IPR036388">
    <property type="entry name" value="WH-like_DNA-bd_sf"/>
</dbReference>
<feature type="compositionally biased region" description="Low complexity" evidence="4">
    <location>
        <begin position="1365"/>
        <end position="1388"/>
    </location>
</feature>
<feature type="region of interest" description="Disordered" evidence="4">
    <location>
        <begin position="1"/>
        <end position="68"/>
    </location>
</feature>
<dbReference type="GO" id="GO:0060962">
    <property type="term" value="P:regulation of ribosomal protein gene transcription by RNA polymerase II"/>
    <property type="evidence" value="ECO:0007669"/>
    <property type="project" value="InterPro"/>
</dbReference>
<feature type="region of interest" description="Disordered" evidence="4">
    <location>
        <begin position="1011"/>
        <end position="1221"/>
    </location>
</feature>
<gene>
    <name evidence="7" type="ORF">M501DRAFT_988267</name>
</gene>
<reference evidence="7" key="1">
    <citation type="journal article" date="2020" name="Stud. Mycol.">
        <title>101 Dothideomycetes genomes: a test case for predicting lifestyles and emergence of pathogens.</title>
        <authorList>
            <person name="Haridas S."/>
            <person name="Albert R."/>
            <person name="Binder M."/>
            <person name="Bloem J."/>
            <person name="Labutti K."/>
            <person name="Salamov A."/>
            <person name="Andreopoulos B."/>
            <person name="Baker S."/>
            <person name="Barry K."/>
            <person name="Bills G."/>
            <person name="Bluhm B."/>
            <person name="Cannon C."/>
            <person name="Castanera R."/>
            <person name="Culley D."/>
            <person name="Daum C."/>
            <person name="Ezra D."/>
            <person name="Gonzalez J."/>
            <person name="Henrissat B."/>
            <person name="Kuo A."/>
            <person name="Liang C."/>
            <person name="Lipzen A."/>
            <person name="Lutzoni F."/>
            <person name="Magnuson J."/>
            <person name="Mondo S."/>
            <person name="Nolan M."/>
            <person name="Ohm R."/>
            <person name="Pangilinan J."/>
            <person name="Park H.-J."/>
            <person name="Ramirez L."/>
            <person name="Alfaro M."/>
            <person name="Sun H."/>
            <person name="Tritt A."/>
            <person name="Yoshinaga Y."/>
            <person name="Zwiers L.-H."/>
            <person name="Turgeon B."/>
            <person name="Goodwin S."/>
            <person name="Spatafora J."/>
            <person name="Crous P."/>
            <person name="Grigoriev I."/>
        </authorList>
    </citation>
    <scope>NUCLEOTIDE SEQUENCE</scope>
    <source>
        <strain evidence="7">CBS 101060</strain>
    </source>
</reference>
<feature type="region of interest" description="Disordered" evidence="4">
    <location>
        <begin position="412"/>
        <end position="432"/>
    </location>
</feature>
<feature type="region of interest" description="Disordered" evidence="4">
    <location>
        <begin position="1525"/>
        <end position="1600"/>
    </location>
</feature>
<feature type="compositionally biased region" description="Basic and acidic residues" evidence="4">
    <location>
        <begin position="826"/>
        <end position="860"/>
    </location>
</feature>
<feature type="compositionally biased region" description="Low complexity" evidence="4">
    <location>
        <begin position="1426"/>
        <end position="1439"/>
    </location>
</feature>
<dbReference type="Pfam" id="PF00498">
    <property type="entry name" value="FHA"/>
    <property type="match status" value="1"/>
</dbReference>
<dbReference type="PROSITE" id="PS50006">
    <property type="entry name" value="FHA_DOMAIN"/>
    <property type="match status" value="1"/>
</dbReference>
<feature type="compositionally biased region" description="Polar residues" evidence="4">
    <location>
        <begin position="725"/>
        <end position="736"/>
    </location>
</feature>
<evidence type="ECO:0000256" key="2">
    <source>
        <dbReference type="ARBA" id="ARBA00023242"/>
    </source>
</evidence>
<dbReference type="PANTHER" id="PTHR21712:SF29">
    <property type="entry name" value="PRE-RRNA-PROCESSING PROTEIN FHL1"/>
    <property type="match status" value="1"/>
</dbReference>
<dbReference type="OrthoDB" id="5402974at2759"/>
<keyword evidence="1 3" id="KW-0238">DNA-binding</keyword>
<comment type="caution">
    <text evidence="7">The sequence shown here is derived from an EMBL/GenBank/DDBJ whole genome shotgun (WGS) entry which is preliminary data.</text>
</comment>
<feature type="compositionally biased region" description="Basic and acidic residues" evidence="4">
    <location>
        <begin position="445"/>
        <end position="454"/>
    </location>
</feature>
<dbReference type="PANTHER" id="PTHR21712">
    <property type="entry name" value="PRE-RRNA-PROCESSING PROTEIN FHL1"/>
    <property type="match status" value="1"/>
</dbReference>
<feature type="compositionally biased region" description="Basic and acidic residues" evidence="4">
    <location>
        <begin position="737"/>
        <end position="751"/>
    </location>
</feature>
<dbReference type="PRINTS" id="PR01217">
    <property type="entry name" value="PRICHEXTENSN"/>
</dbReference>
<sequence>MGRWRQEPSGQSEPPEQEPPAGEGQQQPRLQGLVDRDKLHDSPIANPILQPPLGENPASSPPTRRPARRLLCPYPRAQEQSQQQHHLGIRALQYGVSPWDPLVGPDHLLFTQNALFGDFGFPTMEDSIQGPSDLMVQSEGQSQLPSRNPESPSSIQLVNKRSSQLQVEDLLISQQHVNDTTSHTEIPASKIPPADSQSPNAPEESLPADSVLGQSQDVKQDSVATNEIQSPNKHTLNGNTSDVDLALDALTVPHPSVHNAGIISSASAQFPTLPSTTISTHNVLDNGITVVEGNAIIQTMDTIPDGSLITQTPLEGEPDTSQQLFSTHAGLQDPFVYAPDLSFQGDSMVIHGTQDVEGTYSVATSEAPNRVAAFAKLEFDDGHFYMRTYSVALGRDVRASRLAMMAEMRAKKAETEADAPQTPVRTRDNDSVCLSHISASGGIVGRHDQVFSETHRKKPKRKRSKSTTSSSFYDTSNDHSQYYRDGKTDYQALAMDLMTGNGDINPDTLYPSLTDCPLIPIHPPSTDGNPSSHKGISRRHVEIAFNFKTSKWEMRVLGRNGAFLDGNWHPFESVVVLRHKSIIQIGGVQVKFLLPEEAEESDADDDDTGSIAGRISFDFEDGEGESIINPGEMVSESESEPLSNTLAPGYGDWADEDDEDESDSSESSEEEEEPTKAPIKRSKPVKAPQRVKLTLKSSAYKHGKKESHSNVKSRKKVVSPPPKSNLKTLSKSQSKAEANRRPKESEKEPKKSIAKPPPKRDNKAEKTLPSKKKPAVESPEAEKDRPSASAEEPKKATKMLTPQQDSQPSAENGNQVFVDGIGFVPFERRKGPGRPPKDGMMSKREKAALIRKMKDEEKARSLGIDPSELPQPPARNKPDKAPKDPKEDPGPDTAIKTTEGTPNDDGTPTQSADKKTAKPPKVQRSPSPVYQRSDFTDEQLSKPQNNYVYLLHEAILNSEKGHMNLQEIYKALVNKYPYFRFQETHGWQSSVRHNLNPPKDDKGNEKPHYFMRQSKDGKGHNWKLNPDMPFEPEKKKKAVSPARTSIPPRQPQAYYPPFPRQIPQGQPIGPYGTMPPYQGPSPSPYPAPPPRLPPGINGVPPNLTAPQPAGSYSSPYAQAAQQTAPRPSPYPPSTSPPNNGPPNNGLPKNGPPNNGPPNNGLPNNGPPNNGPGGRPPGPTGTPGSYPPPKYSRTHSPYVNTSQHVPNQHQPVPRPQQPLHEFLSPDSSVMRLFKEKFIEGSSPQDHRQEILDEAIERLLHPDKFAELGEPNPGVELIIKTIMHVYNGKVNSLNLSSPPPSAPTAPLRDIPAQQAPHPTPDMSLINTLKNVSETAKTKSQSDEQQGARPNSPSKANPSAPGVSSNNHIPPSTAASSSIPHTTTPLLTNPHQYLLNGTTSSTTPPYPYYQQVPTASMVATPAPTATMVVAPPAPTSPRSSTPIGSPSAFSAPTQHAVDMQTPQPPRPNLNLQHLSKPPAGHHSPVRPEYELLTPLGGSPRTEPDSRPASSAGFGLGLGVVAGVKRSLEDAGLGGDGDTEGGRGDEGGVSNVAPEPALTATKNIVTSVGSAKADMQKKEGSNMASVAENGDTVSGNPNKRVKVE</sequence>
<keyword evidence="8" id="KW-1185">Reference proteome</keyword>
<proteinExistence type="predicted"/>
<feature type="compositionally biased region" description="Basic and acidic residues" evidence="4">
    <location>
        <begin position="780"/>
        <end position="795"/>
    </location>
</feature>
<feature type="domain" description="Fork-head" evidence="6">
    <location>
        <begin position="942"/>
        <end position="1027"/>
    </location>
</feature>
<feature type="compositionally biased region" description="Polar residues" evidence="4">
    <location>
        <begin position="212"/>
        <end position="240"/>
    </location>
</feature>
<dbReference type="Gene3D" id="2.60.200.20">
    <property type="match status" value="1"/>
</dbReference>
<feature type="compositionally biased region" description="Pro residues" evidence="4">
    <location>
        <begin position="1164"/>
        <end position="1189"/>
    </location>
</feature>
<accession>A0A9P4SFL8</accession>
<feature type="DNA-binding region" description="Fork-head" evidence="3">
    <location>
        <begin position="942"/>
        <end position="1027"/>
    </location>
</feature>
<feature type="compositionally biased region" description="Polar residues" evidence="4">
    <location>
        <begin position="1440"/>
        <end position="1450"/>
    </location>
</feature>
<feature type="compositionally biased region" description="Pro residues" evidence="4">
    <location>
        <begin position="1126"/>
        <end position="1140"/>
    </location>
</feature>
<protein>
    <recommendedName>
        <fullName evidence="9">Fork-head domain-containing protein</fullName>
    </recommendedName>
</protein>
<feature type="compositionally biased region" description="Acidic residues" evidence="4">
    <location>
        <begin position="598"/>
        <end position="608"/>
    </location>
</feature>
<dbReference type="SUPFAM" id="SSF49879">
    <property type="entry name" value="SMAD/FHA domain"/>
    <property type="match status" value="1"/>
</dbReference>
<dbReference type="InterPro" id="IPR045178">
    <property type="entry name" value="Fhl1/FHA1"/>
</dbReference>
<feature type="compositionally biased region" description="Acidic residues" evidence="4">
    <location>
        <begin position="653"/>
        <end position="673"/>
    </location>
</feature>
<organism evidence="7 8">
    <name type="scientific">Patellaria atrata CBS 101060</name>
    <dbReference type="NCBI Taxonomy" id="1346257"/>
    <lineage>
        <taxon>Eukaryota</taxon>
        <taxon>Fungi</taxon>
        <taxon>Dikarya</taxon>
        <taxon>Ascomycota</taxon>
        <taxon>Pezizomycotina</taxon>
        <taxon>Dothideomycetes</taxon>
        <taxon>Dothideomycetes incertae sedis</taxon>
        <taxon>Patellariales</taxon>
        <taxon>Patellariaceae</taxon>
        <taxon>Patellaria</taxon>
    </lineage>
</organism>
<dbReference type="EMBL" id="MU006090">
    <property type="protein sequence ID" value="KAF2841996.1"/>
    <property type="molecule type" value="Genomic_DNA"/>
</dbReference>
<dbReference type="Proteomes" id="UP000799429">
    <property type="component" value="Unassembled WGS sequence"/>
</dbReference>
<evidence type="ECO:0000259" key="6">
    <source>
        <dbReference type="PROSITE" id="PS50039"/>
    </source>
</evidence>
<dbReference type="InterPro" id="IPR030456">
    <property type="entry name" value="TF_fork_head_CS_2"/>
</dbReference>
<feature type="region of interest" description="Disordered" evidence="4">
    <location>
        <begin position="1292"/>
        <end position="1396"/>
    </location>
</feature>
<feature type="compositionally biased region" description="Polar residues" evidence="4">
    <location>
        <begin position="1110"/>
        <end position="1124"/>
    </location>
</feature>
<feature type="compositionally biased region" description="Polar residues" evidence="4">
    <location>
        <begin position="1556"/>
        <end position="1565"/>
    </location>
</feature>
<dbReference type="GO" id="GO:0003700">
    <property type="term" value="F:DNA-binding transcription factor activity"/>
    <property type="evidence" value="ECO:0007669"/>
    <property type="project" value="InterPro"/>
</dbReference>
<dbReference type="Gene3D" id="1.10.10.10">
    <property type="entry name" value="Winged helix-like DNA-binding domain superfamily/Winged helix DNA-binding domain"/>
    <property type="match status" value="1"/>
</dbReference>
<feature type="compositionally biased region" description="Polar residues" evidence="4">
    <location>
        <begin position="1322"/>
        <end position="1332"/>
    </location>
</feature>
<evidence type="ECO:0000259" key="5">
    <source>
        <dbReference type="PROSITE" id="PS50006"/>
    </source>
</evidence>
<feature type="region of interest" description="Disordered" evidence="4">
    <location>
        <begin position="1426"/>
        <end position="1511"/>
    </location>
</feature>
<dbReference type="Pfam" id="PF00250">
    <property type="entry name" value="Forkhead"/>
    <property type="match status" value="1"/>
</dbReference>
<feature type="compositionally biased region" description="Polar residues" evidence="4">
    <location>
        <begin position="138"/>
        <end position="160"/>
    </location>
</feature>